<feature type="signal peptide" evidence="2">
    <location>
        <begin position="1"/>
        <end position="19"/>
    </location>
</feature>
<sequence length="409" mass="38537">MQSLARTAVISALVMKAYSAAVTAGATCPGVWNPACGFLCPYNGANICSSVWSFDPNNGACSVCPSVPSVCPLTASASCAYLCRIPSYNLGPFCYPTAMAVFTGNVPADCTPCGGNPAIPSVAAQQSTTPAQSVSTIPVPVSSAAAGGAGGGGAGGATKSITTIPEVAATQTLPAATATGTPDLCPTSYTASCAFLCPQAAGKGAYINKCATTWTIGANDVYCSACPGVPTTCPSTPSASCNYLCKPNGLVVGPWCYAAPVSMIGTAEATCTPCGAGAGTSAGGVGIQEVSSSTATAVAASTETGAVSVSDAPVSASVTSAGAGSGGAGGSAAPTKSTTTVPAQATGGSGGSGSGGSPSASGGSGGEESGPSASGTSPSVSSPTESSGASALAVGGAGVVGLLCMMLNL</sequence>
<evidence type="ECO:0000313" key="4">
    <source>
        <dbReference type="Proteomes" id="UP001365542"/>
    </source>
</evidence>
<organism evidence="3 4">
    <name type="scientific">Orbilia ellipsospora</name>
    <dbReference type="NCBI Taxonomy" id="2528407"/>
    <lineage>
        <taxon>Eukaryota</taxon>
        <taxon>Fungi</taxon>
        <taxon>Dikarya</taxon>
        <taxon>Ascomycota</taxon>
        <taxon>Pezizomycotina</taxon>
        <taxon>Orbiliomycetes</taxon>
        <taxon>Orbiliales</taxon>
        <taxon>Orbiliaceae</taxon>
        <taxon>Orbilia</taxon>
    </lineage>
</organism>
<name>A0AAV9XD87_9PEZI</name>
<evidence type="ECO:0000256" key="1">
    <source>
        <dbReference type="SAM" id="MobiDB-lite"/>
    </source>
</evidence>
<keyword evidence="4" id="KW-1185">Reference proteome</keyword>
<feature type="chain" id="PRO_5043889072" evidence="2">
    <location>
        <begin position="20"/>
        <end position="409"/>
    </location>
</feature>
<feature type="region of interest" description="Disordered" evidence="1">
    <location>
        <begin position="317"/>
        <end position="390"/>
    </location>
</feature>
<evidence type="ECO:0000256" key="2">
    <source>
        <dbReference type="SAM" id="SignalP"/>
    </source>
</evidence>
<gene>
    <name evidence="3" type="ORF">TWF694_008895</name>
</gene>
<dbReference type="AlphaFoldDB" id="A0AAV9XD87"/>
<accession>A0AAV9XD87</accession>
<evidence type="ECO:0000313" key="3">
    <source>
        <dbReference type="EMBL" id="KAK6540065.1"/>
    </source>
</evidence>
<feature type="compositionally biased region" description="Low complexity" evidence="1">
    <location>
        <begin position="331"/>
        <end position="340"/>
    </location>
</feature>
<keyword evidence="2" id="KW-0732">Signal</keyword>
<dbReference type="Proteomes" id="UP001365542">
    <property type="component" value="Unassembled WGS sequence"/>
</dbReference>
<feature type="compositionally biased region" description="Gly residues" evidence="1">
    <location>
        <begin position="347"/>
        <end position="368"/>
    </location>
</feature>
<dbReference type="EMBL" id="JAVHJO010000005">
    <property type="protein sequence ID" value="KAK6540065.1"/>
    <property type="molecule type" value="Genomic_DNA"/>
</dbReference>
<comment type="caution">
    <text evidence="3">The sequence shown here is derived from an EMBL/GenBank/DDBJ whole genome shotgun (WGS) entry which is preliminary data.</text>
</comment>
<protein>
    <submittedName>
        <fullName evidence="3">Uncharacterized protein</fullName>
    </submittedName>
</protein>
<feature type="compositionally biased region" description="Low complexity" evidence="1">
    <location>
        <begin position="369"/>
        <end position="390"/>
    </location>
</feature>
<reference evidence="3 4" key="1">
    <citation type="submission" date="2019-10" db="EMBL/GenBank/DDBJ databases">
        <authorList>
            <person name="Palmer J.M."/>
        </authorList>
    </citation>
    <scope>NUCLEOTIDE SEQUENCE [LARGE SCALE GENOMIC DNA]</scope>
    <source>
        <strain evidence="3 4">TWF694</strain>
    </source>
</reference>
<proteinExistence type="predicted"/>